<accession>A0A559MBL8</accession>
<proteinExistence type="predicted"/>
<name>A0A559MBL8_9HELO</name>
<dbReference type="PANTHER" id="PTHR21382:SF1">
    <property type="entry name" value="NADH DEHYDROGENASE [UBIQUINONE] 1 ALPHA SUBCOMPLEX SUBUNIT 11"/>
    <property type="match status" value="1"/>
</dbReference>
<dbReference type="GO" id="GO:0006120">
    <property type="term" value="P:mitochondrial electron transport, NADH to ubiquinone"/>
    <property type="evidence" value="ECO:0007669"/>
    <property type="project" value="InterPro"/>
</dbReference>
<keyword evidence="8" id="KW-1185">Reference proteome</keyword>
<dbReference type="PANTHER" id="PTHR21382">
    <property type="entry name" value="NADH-UBIQUINONE OXIDOREDUCTASE SUBUNIT"/>
    <property type="match status" value="1"/>
</dbReference>
<keyword evidence="3" id="KW-0999">Mitochondrion inner membrane</keyword>
<keyword evidence="6" id="KW-0472">Membrane</keyword>
<evidence type="ECO:0000313" key="8">
    <source>
        <dbReference type="Proteomes" id="UP000315522"/>
    </source>
</evidence>
<keyword evidence="2" id="KW-0812">Transmembrane</keyword>
<gene>
    <name evidence="7" type="primary">B13D24.010</name>
    <name evidence="7" type="ORF">LAWI1_G002377</name>
</gene>
<dbReference type="GO" id="GO:0005743">
    <property type="term" value="C:mitochondrial inner membrane"/>
    <property type="evidence" value="ECO:0007669"/>
    <property type="project" value="UniProtKB-SubCell"/>
</dbReference>
<dbReference type="InterPro" id="IPR039205">
    <property type="entry name" value="NDUFA11"/>
</dbReference>
<keyword evidence="7" id="KW-0830">Ubiquinone</keyword>
<evidence type="ECO:0000256" key="2">
    <source>
        <dbReference type="ARBA" id="ARBA00022692"/>
    </source>
</evidence>
<evidence type="ECO:0000256" key="6">
    <source>
        <dbReference type="ARBA" id="ARBA00023136"/>
    </source>
</evidence>
<evidence type="ECO:0000256" key="3">
    <source>
        <dbReference type="ARBA" id="ARBA00022792"/>
    </source>
</evidence>
<evidence type="ECO:0000313" key="7">
    <source>
        <dbReference type="EMBL" id="TVY90338.1"/>
    </source>
</evidence>
<dbReference type="Proteomes" id="UP000315522">
    <property type="component" value="Unassembled WGS sequence"/>
</dbReference>
<dbReference type="GO" id="GO:0045271">
    <property type="term" value="C:respiratory chain complex I"/>
    <property type="evidence" value="ECO:0007669"/>
    <property type="project" value="InterPro"/>
</dbReference>
<dbReference type="EMBL" id="QGML01000899">
    <property type="protein sequence ID" value="TVY90338.1"/>
    <property type="molecule type" value="Genomic_DNA"/>
</dbReference>
<protein>
    <submittedName>
        <fullName evidence="7">NADH-ubiquinone oxidoreductase 21.3 kDa subunit</fullName>
    </submittedName>
</protein>
<keyword evidence="5" id="KW-0496">Mitochondrion</keyword>
<comment type="caution">
    <text evidence="7">The sequence shown here is derived from an EMBL/GenBank/DDBJ whole genome shotgun (WGS) entry which is preliminary data.</text>
</comment>
<sequence>MASGDDQYHPKDAIKEAVTASMITGSAGAFISAVQNTLTKRNHGPWGVFTRTGSTIAVFTIMGGAYEFTRNAAANLREKDDSLNPALGGLLAGAVMGLKRGTTPSVIGFGALTAVVMGTYDYTGAALTGYKKDKEMDEFERKQFLRKNRRVPIEQTVSELGEGRGIYPPGYDERRKEKIKENYGIDVPAKSTHS</sequence>
<evidence type="ECO:0000256" key="4">
    <source>
        <dbReference type="ARBA" id="ARBA00022989"/>
    </source>
</evidence>
<organism evidence="7 8">
    <name type="scientific">Lachnellula willkommii</name>
    <dbReference type="NCBI Taxonomy" id="215461"/>
    <lineage>
        <taxon>Eukaryota</taxon>
        <taxon>Fungi</taxon>
        <taxon>Dikarya</taxon>
        <taxon>Ascomycota</taxon>
        <taxon>Pezizomycotina</taxon>
        <taxon>Leotiomycetes</taxon>
        <taxon>Helotiales</taxon>
        <taxon>Lachnaceae</taxon>
        <taxon>Lachnellula</taxon>
    </lineage>
</organism>
<comment type="subcellular location">
    <subcellularLocation>
        <location evidence="1">Mitochondrion inner membrane</location>
        <topology evidence="1">Multi-pass membrane protein</topology>
    </subcellularLocation>
</comment>
<evidence type="ECO:0000256" key="1">
    <source>
        <dbReference type="ARBA" id="ARBA00004448"/>
    </source>
</evidence>
<dbReference type="AlphaFoldDB" id="A0A559MBL8"/>
<evidence type="ECO:0000256" key="5">
    <source>
        <dbReference type="ARBA" id="ARBA00023128"/>
    </source>
</evidence>
<reference evidence="7 8" key="1">
    <citation type="submission" date="2018-05" db="EMBL/GenBank/DDBJ databases">
        <title>Genome sequencing and assembly of the regulated plant pathogen Lachnellula willkommii and related sister species for the development of diagnostic species identification markers.</title>
        <authorList>
            <person name="Giroux E."/>
            <person name="Bilodeau G."/>
        </authorList>
    </citation>
    <scope>NUCLEOTIDE SEQUENCE [LARGE SCALE GENOMIC DNA]</scope>
    <source>
        <strain evidence="7 8">CBS 172.35</strain>
    </source>
</reference>
<keyword evidence="4" id="KW-1133">Transmembrane helix</keyword>